<reference evidence="2" key="1">
    <citation type="submission" date="2021-02" db="EMBL/GenBank/DDBJ databases">
        <authorList>
            <person name="Nowell W R."/>
        </authorList>
    </citation>
    <scope>NUCLEOTIDE SEQUENCE</scope>
</reference>
<organism evidence="2 5">
    <name type="scientific">Didymodactylos carnosus</name>
    <dbReference type="NCBI Taxonomy" id="1234261"/>
    <lineage>
        <taxon>Eukaryota</taxon>
        <taxon>Metazoa</taxon>
        <taxon>Spiralia</taxon>
        <taxon>Gnathifera</taxon>
        <taxon>Rotifera</taxon>
        <taxon>Eurotatoria</taxon>
        <taxon>Bdelloidea</taxon>
        <taxon>Philodinida</taxon>
        <taxon>Philodinidae</taxon>
        <taxon>Didymodactylos</taxon>
    </lineage>
</organism>
<comment type="caution">
    <text evidence="2">The sequence shown here is derived from an EMBL/GenBank/DDBJ whole genome shotgun (WGS) entry which is preliminary data.</text>
</comment>
<dbReference type="Proteomes" id="UP000681722">
    <property type="component" value="Unassembled WGS sequence"/>
</dbReference>
<dbReference type="EMBL" id="CAJOBA010004484">
    <property type="protein sequence ID" value="CAF3714351.1"/>
    <property type="molecule type" value="Genomic_DNA"/>
</dbReference>
<dbReference type="AlphaFoldDB" id="A0A815YJT0"/>
<dbReference type="EMBL" id="CAJNOQ010029942">
    <property type="protein sequence ID" value="CAF1571602.1"/>
    <property type="molecule type" value="Genomic_DNA"/>
</dbReference>
<sequence length="89" mass="9868">MNVVRIVDATLVVGLGDVGDARDVVGVFDTVDVVDVFDTVDVADVDDLLLVPSKCLKNQKQRAIHEMQRFLTSWHIAGALPFKEKVQLY</sequence>
<dbReference type="EMBL" id="CAJOBC010095789">
    <property type="protein sequence ID" value="CAF4435200.1"/>
    <property type="molecule type" value="Genomic_DNA"/>
</dbReference>
<dbReference type="Proteomes" id="UP000663829">
    <property type="component" value="Unassembled WGS sequence"/>
</dbReference>
<protein>
    <submittedName>
        <fullName evidence="2">Uncharacterized protein</fullName>
    </submittedName>
</protein>
<dbReference type="Proteomes" id="UP000682733">
    <property type="component" value="Unassembled WGS sequence"/>
</dbReference>
<proteinExistence type="predicted"/>
<dbReference type="Proteomes" id="UP000677228">
    <property type="component" value="Unassembled WGS sequence"/>
</dbReference>
<evidence type="ECO:0000313" key="4">
    <source>
        <dbReference type="EMBL" id="CAF4435200.1"/>
    </source>
</evidence>
<evidence type="ECO:0000313" key="3">
    <source>
        <dbReference type="EMBL" id="CAF3714351.1"/>
    </source>
</evidence>
<keyword evidence="5" id="KW-1185">Reference proteome</keyword>
<evidence type="ECO:0000313" key="5">
    <source>
        <dbReference type="Proteomes" id="UP000663829"/>
    </source>
</evidence>
<evidence type="ECO:0000313" key="1">
    <source>
        <dbReference type="EMBL" id="CAF0938968.1"/>
    </source>
</evidence>
<evidence type="ECO:0000313" key="2">
    <source>
        <dbReference type="EMBL" id="CAF1571602.1"/>
    </source>
</evidence>
<dbReference type="EMBL" id="CAJNOK010004480">
    <property type="protein sequence ID" value="CAF0938968.1"/>
    <property type="molecule type" value="Genomic_DNA"/>
</dbReference>
<name>A0A815YJT0_9BILA</name>
<accession>A0A815YJT0</accession>
<gene>
    <name evidence="2" type="ORF">GPM918_LOCUS40435</name>
    <name evidence="1" type="ORF">OVA965_LOCUS11536</name>
    <name evidence="4" type="ORF">SRO942_LOCUS41383</name>
    <name evidence="3" type="ORF">TMI583_LOCUS11537</name>
</gene>